<gene>
    <name evidence="1" type="ORF">F4821DRAFT_99133</name>
</gene>
<protein>
    <submittedName>
        <fullName evidence="1">Uncharacterized protein</fullName>
    </submittedName>
</protein>
<proteinExistence type="predicted"/>
<reference evidence="1 2" key="1">
    <citation type="journal article" date="2022" name="New Phytol.">
        <title>Ecological generalism drives hyperdiversity of secondary metabolite gene clusters in xylarialean endophytes.</title>
        <authorList>
            <person name="Franco M.E.E."/>
            <person name="Wisecaver J.H."/>
            <person name="Arnold A.E."/>
            <person name="Ju Y.M."/>
            <person name="Slot J.C."/>
            <person name="Ahrendt S."/>
            <person name="Moore L.P."/>
            <person name="Eastman K.E."/>
            <person name="Scott K."/>
            <person name="Konkel Z."/>
            <person name="Mondo S.J."/>
            <person name="Kuo A."/>
            <person name="Hayes R.D."/>
            <person name="Haridas S."/>
            <person name="Andreopoulos B."/>
            <person name="Riley R."/>
            <person name="LaButti K."/>
            <person name="Pangilinan J."/>
            <person name="Lipzen A."/>
            <person name="Amirebrahimi M."/>
            <person name="Yan J."/>
            <person name="Adam C."/>
            <person name="Keymanesh K."/>
            <person name="Ng V."/>
            <person name="Louie K."/>
            <person name="Northen T."/>
            <person name="Drula E."/>
            <person name="Henrissat B."/>
            <person name="Hsieh H.M."/>
            <person name="Youens-Clark K."/>
            <person name="Lutzoni F."/>
            <person name="Miadlikowska J."/>
            <person name="Eastwood D.C."/>
            <person name="Hamelin R.C."/>
            <person name="Grigoriev I.V."/>
            <person name="U'Ren J.M."/>
        </authorList>
    </citation>
    <scope>NUCLEOTIDE SEQUENCE [LARGE SCALE GENOMIC DNA]</scope>
    <source>
        <strain evidence="1 2">ER1909</strain>
    </source>
</reference>
<accession>A0ACC0D5L9</accession>
<evidence type="ECO:0000313" key="1">
    <source>
        <dbReference type="EMBL" id="KAI6088039.1"/>
    </source>
</evidence>
<sequence>MALPLHIPHCIHTPAHSLHPAPLDKPLRIQIEGPLVSIQKLLPEIPWHVDVCNPIFPQPAGPELARLACLAIYGHDASLSVKTDMIVRDEYLGWVHEKNEIDYYGVTFDHLVPTDEYFPEVLQINILEMDEDEGEYANKYLLSTVDPAEYIGKKILAVPRCCQKRKGTTDRSRVNGSVAQRDLVRQGFDREMMINLLVAHGVYSTKIPEKRFDKVPQPRSGTSPKENE</sequence>
<comment type="caution">
    <text evidence="1">The sequence shown here is derived from an EMBL/GenBank/DDBJ whole genome shotgun (WGS) entry which is preliminary data.</text>
</comment>
<keyword evidence="2" id="KW-1185">Reference proteome</keyword>
<name>A0ACC0D5L9_9PEZI</name>
<organism evidence="1 2">
    <name type="scientific">Hypoxylon rubiginosum</name>
    <dbReference type="NCBI Taxonomy" id="110542"/>
    <lineage>
        <taxon>Eukaryota</taxon>
        <taxon>Fungi</taxon>
        <taxon>Dikarya</taxon>
        <taxon>Ascomycota</taxon>
        <taxon>Pezizomycotina</taxon>
        <taxon>Sordariomycetes</taxon>
        <taxon>Xylariomycetidae</taxon>
        <taxon>Xylariales</taxon>
        <taxon>Hypoxylaceae</taxon>
        <taxon>Hypoxylon</taxon>
    </lineage>
</organism>
<evidence type="ECO:0000313" key="2">
    <source>
        <dbReference type="Proteomes" id="UP001497680"/>
    </source>
</evidence>
<dbReference type="Proteomes" id="UP001497680">
    <property type="component" value="Unassembled WGS sequence"/>
</dbReference>
<dbReference type="EMBL" id="MU394304">
    <property type="protein sequence ID" value="KAI6088039.1"/>
    <property type="molecule type" value="Genomic_DNA"/>
</dbReference>